<evidence type="ECO:0000313" key="2">
    <source>
        <dbReference type="Proteomes" id="UP000606889"/>
    </source>
</evidence>
<sequence length="63" mass="7248">MKIIHEHECKAMKNQSAIGIVKRQFEDGTTGWFWERHTDKETTGDEIVYCPYCGEKLGGGEEE</sequence>
<evidence type="ECO:0000313" key="1">
    <source>
        <dbReference type="EMBL" id="MBC5648484.1"/>
    </source>
</evidence>
<accession>A0ABR7EH69</accession>
<name>A0ABR7EH69_9FIRM</name>
<dbReference type="Proteomes" id="UP000606889">
    <property type="component" value="Unassembled WGS sequence"/>
</dbReference>
<dbReference type="EMBL" id="JACOON010000004">
    <property type="protein sequence ID" value="MBC5648484.1"/>
    <property type="molecule type" value="Genomic_DNA"/>
</dbReference>
<gene>
    <name evidence="1" type="ORF">H8S18_09065</name>
</gene>
<keyword evidence="2" id="KW-1185">Reference proteome</keyword>
<dbReference type="RefSeq" id="WP_186857987.1">
    <property type="nucleotide sequence ID" value="NZ_JACOON010000004.1"/>
</dbReference>
<organism evidence="1 2">
    <name type="scientific">Christensenella tenuis</name>
    <dbReference type="NCBI Taxonomy" id="2763033"/>
    <lineage>
        <taxon>Bacteria</taxon>
        <taxon>Bacillati</taxon>
        <taxon>Bacillota</taxon>
        <taxon>Clostridia</taxon>
        <taxon>Christensenellales</taxon>
        <taxon>Christensenellaceae</taxon>
        <taxon>Christensenella</taxon>
    </lineage>
</organism>
<protein>
    <submittedName>
        <fullName evidence="1">Uncharacterized protein</fullName>
    </submittedName>
</protein>
<comment type="caution">
    <text evidence="1">The sequence shown here is derived from an EMBL/GenBank/DDBJ whole genome shotgun (WGS) entry which is preliminary data.</text>
</comment>
<reference evidence="1 2" key="1">
    <citation type="submission" date="2020-08" db="EMBL/GenBank/DDBJ databases">
        <title>Genome public.</title>
        <authorList>
            <person name="Liu C."/>
            <person name="Sun Q."/>
        </authorList>
    </citation>
    <scope>NUCLEOTIDE SEQUENCE [LARGE SCALE GENOMIC DNA]</scope>
    <source>
        <strain evidence="1 2">NSJ-35</strain>
    </source>
</reference>
<proteinExistence type="predicted"/>